<dbReference type="GeneID" id="27718429"/>
<dbReference type="Proteomes" id="UP000028545">
    <property type="component" value="Unassembled WGS sequence"/>
</dbReference>
<evidence type="ECO:0008006" key="4">
    <source>
        <dbReference type="Google" id="ProtNLM"/>
    </source>
</evidence>
<evidence type="ECO:0000256" key="1">
    <source>
        <dbReference type="SAM" id="MobiDB-lite"/>
    </source>
</evidence>
<feature type="region of interest" description="Disordered" evidence="1">
    <location>
        <begin position="108"/>
        <end position="152"/>
    </location>
</feature>
<dbReference type="EMBL" id="JOWA01000011">
    <property type="protein sequence ID" value="KEZ46930.1"/>
    <property type="molecule type" value="Genomic_DNA"/>
</dbReference>
<name>A0A084GHW8_PSEDA</name>
<accession>A0A084GHW8</accession>
<gene>
    <name evidence="2" type="ORF">SAPIO_CDS0277</name>
</gene>
<dbReference type="HOGENOM" id="CLU_418648_0_0_1"/>
<dbReference type="AlphaFoldDB" id="A0A084GHW8"/>
<evidence type="ECO:0000313" key="3">
    <source>
        <dbReference type="Proteomes" id="UP000028545"/>
    </source>
</evidence>
<feature type="compositionally biased region" description="Basic and acidic residues" evidence="1">
    <location>
        <begin position="108"/>
        <end position="119"/>
    </location>
</feature>
<dbReference type="OrthoDB" id="3480872at2759"/>
<sequence>MSSTDSPTFFLNLYTNDLGAATAFYKAIGFVHLPVWSDEKSVSFTLPAPNDKVALMIHTVPRFKEFIRPSSDVADPKKATQALYSYSVKTKEEVDVALEKAVGAGGEKDPFVLEGHGEETPSLPVTRSSQETMELDENHSPATGPGDDANAARHGPYKLPPELVFMVRDFLPTTSRVAFALTSKDFLATLYPGGELPKLSEEETAEFLTFLERDAPGRFYCHLCQKLGRFDPSLEADWKNQEHGRCQLEHDYVESVAQSTQGLAEFSVSLTDYISDGASFDTQIRHLYQWKVGEAKRGGDWHRSLFDDDFCLSYPLAHLVMNRHLYGEAYGLPPHVLERDQTRTVSLGWKDPILDNARVGECFILSEGGEAAAEAMENLTLWPSIFSDDLDYDSATEGHEWGFRRQFKVKILDNNLYLSAIYIVWGPPVTKAKLRSVLAQSQIHICPHMDLPELNARLFPDTDLLDFVGSRAVPPGARRARVRQPQTTRIIDMWNYVRSFFAQPQTQRPPPSLVTITGIRFPADRSKPHLLSLTTTTDGVEDGPDCFWGHIPDFRDFWKTPQAWQWRDVETFRLEKQPLDSCNGLYVLFYSFDLESLPENRNFPVAIYGRERAFAGDAFVVKLKGNEIGSDLGEDGYALWDDVPSDILKLPVMKI</sequence>
<dbReference type="SUPFAM" id="SSF54593">
    <property type="entry name" value="Glyoxalase/Bleomycin resistance protein/Dihydroxybiphenyl dioxygenase"/>
    <property type="match status" value="1"/>
</dbReference>
<keyword evidence="3" id="KW-1185">Reference proteome</keyword>
<dbReference type="VEuPathDB" id="FungiDB:SAPIO_CDS0277"/>
<dbReference type="RefSeq" id="XP_016646729.1">
    <property type="nucleotide sequence ID" value="XM_016783096.1"/>
</dbReference>
<organism evidence="2 3">
    <name type="scientific">Pseudallescheria apiosperma</name>
    <name type="common">Scedosporium apiospermum</name>
    <dbReference type="NCBI Taxonomy" id="563466"/>
    <lineage>
        <taxon>Eukaryota</taxon>
        <taxon>Fungi</taxon>
        <taxon>Dikarya</taxon>
        <taxon>Ascomycota</taxon>
        <taxon>Pezizomycotina</taxon>
        <taxon>Sordariomycetes</taxon>
        <taxon>Hypocreomycetidae</taxon>
        <taxon>Microascales</taxon>
        <taxon>Microascaceae</taxon>
        <taxon>Scedosporium</taxon>
    </lineage>
</organism>
<feature type="compositionally biased region" description="Polar residues" evidence="1">
    <location>
        <begin position="123"/>
        <end position="132"/>
    </location>
</feature>
<proteinExistence type="predicted"/>
<protein>
    <recommendedName>
        <fullName evidence="4">F-box domain-containing protein</fullName>
    </recommendedName>
</protein>
<dbReference type="Gene3D" id="3.10.180.10">
    <property type="entry name" value="2,3-Dihydroxybiphenyl 1,2-Dioxygenase, domain 1"/>
    <property type="match status" value="1"/>
</dbReference>
<comment type="caution">
    <text evidence="2">The sequence shown here is derived from an EMBL/GenBank/DDBJ whole genome shotgun (WGS) entry which is preliminary data.</text>
</comment>
<dbReference type="KEGG" id="sapo:SAPIO_CDS0277"/>
<reference evidence="2 3" key="1">
    <citation type="journal article" date="2014" name="Genome Announc.">
        <title>Draft genome sequence of the pathogenic fungus Scedosporium apiospermum.</title>
        <authorList>
            <person name="Vandeputte P."/>
            <person name="Ghamrawi S."/>
            <person name="Rechenmann M."/>
            <person name="Iltis A."/>
            <person name="Giraud S."/>
            <person name="Fleury M."/>
            <person name="Thornton C."/>
            <person name="Delhaes L."/>
            <person name="Meyer W."/>
            <person name="Papon N."/>
            <person name="Bouchara J.P."/>
        </authorList>
    </citation>
    <scope>NUCLEOTIDE SEQUENCE [LARGE SCALE GENOMIC DNA]</scope>
    <source>
        <strain evidence="2 3">IHEM 14462</strain>
    </source>
</reference>
<evidence type="ECO:0000313" key="2">
    <source>
        <dbReference type="EMBL" id="KEZ46930.1"/>
    </source>
</evidence>
<dbReference type="InterPro" id="IPR029068">
    <property type="entry name" value="Glyas_Bleomycin-R_OHBP_Dase"/>
</dbReference>